<evidence type="ECO:0000256" key="6">
    <source>
        <dbReference type="ARBA" id="ARBA00022723"/>
    </source>
</evidence>
<feature type="binding site" evidence="10">
    <location>
        <position position="67"/>
    </location>
    <ligand>
        <name>Mg(2+)</name>
        <dbReference type="ChEBI" id="CHEBI:18420"/>
        <label>1</label>
    </ligand>
</feature>
<comment type="subcellular location">
    <subcellularLocation>
        <location evidence="10">Cytoplasm</location>
    </subcellularLocation>
</comment>
<dbReference type="EC" id="3.1.26.4" evidence="4 10"/>
<evidence type="ECO:0000256" key="1">
    <source>
        <dbReference type="ARBA" id="ARBA00000077"/>
    </source>
</evidence>
<dbReference type="EMBL" id="QXJK01000019">
    <property type="protein sequence ID" value="RIX33243.1"/>
    <property type="molecule type" value="Genomic_DNA"/>
</dbReference>
<evidence type="ECO:0000256" key="11">
    <source>
        <dbReference type="SAM" id="MobiDB-lite"/>
    </source>
</evidence>
<reference evidence="13 14" key="1">
    <citation type="submission" date="2018-09" db="EMBL/GenBank/DDBJ databases">
        <title>Optimization and identification of Corynebacterium falsenii FN1-14 from fish paste.</title>
        <authorList>
            <person name="Daroonpunt R."/>
            <person name="Tanasupawat S."/>
        </authorList>
    </citation>
    <scope>NUCLEOTIDE SEQUENCE [LARGE SCALE GENOMIC DNA]</scope>
    <source>
        <strain evidence="13 14">FN1-14</strain>
    </source>
</reference>
<comment type="subunit">
    <text evidence="3 10">Monomer.</text>
</comment>
<dbReference type="GO" id="GO:0005737">
    <property type="term" value="C:cytoplasm"/>
    <property type="evidence" value="ECO:0007669"/>
    <property type="project" value="UniProtKB-SubCell"/>
</dbReference>
<evidence type="ECO:0000256" key="4">
    <source>
        <dbReference type="ARBA" id="ARBA00012180"/>
    </source>
</evidence>
<dbReference type="InterPro" id="IPR022892">
    <property type="entry name" value="RNaseHI"/>
</dbReference>
<dbReference type="InterPro" id="IPR032710">
    <property type="entry name" value="NTF2-like_dom_sf"/>
</dbReference>
<feature type="domain" description="RNase H type-1" evidence="12">
    <location>
        <begin position="1"/>
        <end position="139"/>
    </location>
</feature>
<evidence type="ECO:0000313" key="14">
    <source>
        <dbReference type="Proteomes" id="UP000285278"/>
    </source>
</evidence>
<dbReference type="InterPro" id="IPR050092">
    <property type="entry name" value="RNase_H"/>
</dbReference>
<name>A0A418Q4L5_9CORY</name>
<comment type="cofactor">
    <cofactor evidence="10">
        <name>Mg(2+)</name>
        <dbReference type="ChEBI" id="CHEBI:18420"/>
    </cofactor>
    <text evidence="10">Binds 1 Mg(2+) ion per subunit. May bind a second metal ion at a regulatory site, or after substrate binding.</text>
</comment>
<keyword evidence="5 10" id="KW-0540">Nuclease</keyword>
<keyword evidence="9 10" id="KW-0460">Magnesium</keyword>
<dbReference type="RefSeq" id="WP_119665347.1">
    <property type="nucleotide sequence ID" value="NZ_QXJK01000019.1"/>
</dbReference>
<dbReference type="PANTHER" id="PTHR10642:SF26">
    <property type="entry name" value="RIBONUCLEASE H1"/>
    <property type="match status" value="1"/>
</dbReference>
<dbReference type="Pfam" id="PF14534">
    <property type="entry name" value="DUF4440"/>
    <property type="match status" value="1"/>
</dbReference>
<comment type="function">
    <text evidence="10">Endonuclease that specifically degrades the RNA of RNA-DNA hybrids.</text>
</comment>
<comment type="similarity">
    <text evidence="2 10">Belongs to the RNase H family.</text>
</comment>
<evidence type="ECO:0000256" key="8">
    <source>
        <dbReference type="ARBA" id="ARBA00022801"/>
    </source>
</evidence>
<gene>
    <name evidence="10" type="primary">rnhA</name>
    <name evidence="13" type="ORF">D3M95_10860</name>
</gene>
<evidence type="ECO:0000256" key="7">
    <source>
        <dbReference type="ARBA" id="ARBA00022759"/>
    </source>
</evidence>
<dbReference type="STRING" id="1451189.CFAL_04965"/>
<dbReference type="GO" id="GO:0043137">
    <property type="term" value="P:DNA replication, removal of RNA primer"/>
    <property type="evidence" value="ECO:0007669"/>
    <property type="project" value="TreeGrafter"/>
</dbReference>
<keyword evidence="7 10" id="KW-0255">Endonuclease</keyword>
<evidence type="ECO:0000256" key="10">
    <source>
        <dbReference type="HAMAP-Rule" id="MF_00042"/>
    </source>
</evidence>
<comment type="caution">
    <text evidence="13">The sequence shown here is derived from an EMBL/GenBank/DDBJ whole genome shotgun (WGS) entry which is preliminary data.</text>
</comment>
<proteinExistence type="inferred from homology"/>
<sequence length="300" mass="32621">MESLVVAADGSSLSNPGPAGWCWFVNESCWHAGGWTKGTNNQAELTAVLDLLRETREFSGPITILCDSRYVIDCCTKWMAGWKARGWKKADKKPVLNRDILEQLDKELADRDITFEWVKGHAGHDLNEAADDRARAVATAFKKGTAPDEGPGFTLSAQNAKSAESTPVAEPHQDTTEASTESATIDMFARLEAELVSDEVRSQPDVAATYLADDFVEHGTSGAVRNRAEVLRALRPIGSPVEVTPLELVELGADTYLFRWHSAVRGYGANRATIWVAGGSHGWQARFHQGTTAPITPPSS</sequence>
<dbReference type="Gene3D" id="3.30.420.10">
    <property type="entry name" value="Ribonuclease H-like superfamily/Ribonuclease H"/>
    <property type="match status" value="1"/>
</dbReference>
<dbReference type="InterPro" id="IPR036397">
    <property type="entry name" value="RNaseH_sf"/>
</dbReference>
<dbReference type="InterPro" id="IPR012337">
    <property type="entry name" value="RNaseH-like_sf"/>
</dbReference>
<feature type="binding site" evidence="10">
    <location>
        <position position="9"/>
    </location>
    <ligand>
        <name>Mg(2+)</name>
        <dbReference type="ChEBI" id="CHEBI:18420"/>
        <label>1</label>
    </ligand>
</feature>
<dbReference type="GO" id="GO:0003676">
    <property type="term" value="F:nucleic acid binding"/>
    <property type="evidence" value="ECO:0007669"/>
    <property type="project" value="InterPro"/>
</dbReference>
<feature type="binding site" evidence="10">
    <location>
        <position position="44"/>
    </location>
    <ligand>
        <name>Mg(2+)</name>
        <dbReference type="ChEBI" id="CHEBI:18420"/>
        <label>1</label>
    </ligand>
</feature>
<dbReference type="Proteomes" id="UP000285278">
    <property type="component" value="Unassembled WGS sequence"/>
</dbReference>
<dbReference type="CDD" id="cd09278">
    <property type="entry name" value="RNase_HI_prokaryote_like"/>
    <property type="match status" value="1"/>
</dbReference>
<organism evidence="13 14">
    <name type="scientific">Corynebacterium falsenii</name>
    <dbReference type="NCBI Taxonomy" id="108486"/>
    <lineage>
        <taxon>Bacteria</taxon>
        <taxon>Bacillati</taxon>
        <taxon>Actinomycetota</taxon>
        <taxon>Actinomycetes</taxon>
        <taxon>Mycobacteriales</taxon>
        <taxon>Corynebacteriaceae</taxon>
        <taxon>Corynebacterium</taxon>
    </lineage>
</organism>
<dbReference type="InterPro" id="IPR002156">
    <property type="entry name" value="RNaseH_domain"/>
</dbReference>
<dbReference type="OrthoDB" id="7845843at2"/>
<dbReference type="PROSITE" id="PS50879">
    <property type="entry name" value="RNASE_H_1"/>
    <property type="match status" value="1"/>
</dbReference>
<comment type="catalytic activity">
    <reaction evidence="1 10">
        <text>Endonucleolytic cleavage to 5'-phosphomonoester.</text>
        <dbReference type="EC" id="3.1.26.4"/>
    </reaction>
</comment>
<dbReference type="SUPFAM" id="SSF54427">
    <property type="entry name" value="NTF2-like"/>
    <property type="match status" value="1"/>
</dbReference>
<dbReference type="Pfam" id="PF00075">
    <property type="entry name" value="RNase_H"/>
    <property type="match status" value="1"/>
</dbReference>
<feature type="compositionally biased region" description="Polar residues" evidence="11">
    <location>
        <begin position="155"/>
        <end position="165"/>
    </location>
</feature>
<dbReference type="PANTHER" id="PTHR10642">
    <property type="entry name" value="RIBONUCLEASE H1"/>
    <property type="match status" value="1"/>
</dbReference>
<keyword evidence="14" id="KW-1185">Reference proteome</keyword>
<evidence type="ECO:0000256" key="2">
    <source>
        <dbReference type="ARBA" id="ARBA00005300"/>
    </source>
</evidence>
<keyword evidence="10" id="KW-0963">Cytoplasm</keyword>
<evidence type="ECO:0000256" key="3">
    <source>
        <dbReference type="ARBA" id="ARBA00011245"/>
    </source>
</evidence>
<evidence type="ECO:0000256" key="5">
    <source>
        <dbReference type="ARBA" id="ARBA00022722"/>
    </source>
</evidence>
<protein>
    <recommendedName>
        <fullName evidence="4 10">Ribonuclease H</fullName>
        <shortName evidence="10">RNase H</shortName>
        <ecNumber evidence="4 10">3.1.26.4</ecNumber>
    </recommendedName>
</protein>
<evidence type="ECO:0000313" key="13">
    <source>
        <dbReference type="EMBL" id="RIX33243.1"/>
    </source>
</evidence>
<dbReference type="GO" id="GO:0004523">
    <property type="term" value="F:RNA-DNA hybrid ribonuclease activity"/>
    <property type="evidence" value="ECO:0007669"/>
    <property type="project" value="UniProtKB-UniRule"/>
</dbReference>
<dbReference type="SUPFAM" id="SSF53098">
    <property type="entry name" value="Ribonuclease H-like"/>
    <property type="match status" value="1"/>
</dbReference>
<evidence type="ECO:0000256" key="9">
    <source>
        <dbReference type="ARBA" id="ARBA00022842"/>
    </source>
</evidence>
<dbReference type="AlphaFoldDB" id="A0A418Q4L5"/>
<accession>A0A418Q4L5</accession>
<dbReference type="InterPro" id="IPR027843">
    <property type="entry name" value="DUF4440"/>
</dbReference>
<dbReference type="HAMAP" id="MF_00042">
    <property type="entry name" value="RNase_H"/>
    <property type="match status" value="1"/>
</dbReference>
<feature type="binding site" evidence="10">
    <location>
        <position position="9"/>
    </location>
    <ligand>
        <name>Mg(2+)</name>
        <dbReference type="ChEBI" id="CHEBI:18420"/>
        <label>2</label>
    </ligand>
</feature>
<feature type="region of interest" description="Disordered" evidence="11">
    <location>
        <begin position="143"/>
        <end position="181"/>
    </location>
</feature>
<evidence type="ECO:0000259" key="12">
    <source>
        <dbReference type="PROSITE" id="PS50879"/>
    </source>
</evidence>
<keyword evidence="6 10" id="KW-0479">Metal-binding</keyword>
<keyword evidence="8 10" id="KW-0378">Hydrolase</keyword>
<dbReference type="GO" id="GO:0000287">
    <property type="term" value="F:magnesium ion binding"/>
    <property type="evidence" value="ECO:0007669"/>
    <property type="project" value="UniProtKB-UniRule"/>
</dbReference>
<feature type="binding site" evidence="10">
    <location>
        <position position="131"/>
    </location>
    <ligand>
        <name>Mg(2+)</name>
        <dbReference type="ChEBI" id="CHEBI:18420"/>
        <label>2</label>
    </ligand>
</feature>